<comment type="caution">
    <text evidence="3">The sequence shown here is derived from an EMBL/GenBank/DDBJ whole genome shotgun (WGS) entry which is preliminary data.</text>
</comment>
<feature type="region of interest" description="Disordered" evidence="1">
    <location>
        <begin position="1"/>
        <end position="20"/>
    </location>
</feature>
<dbReference type="EMBL" id="PVNK01000231">
    <property type="protein sequence ID" value="PRP91809.1"/>
    <property type="molecule type" value="Genomic_DNA"/>
</dbReference>
<evidence type="ECO:0000313" key="3">
    <source>
        <dbReference type="EMBL" id="PRP91809.1"/>
    </source>
</evidence>
<dbReference type="InterPro" id="IPR053159">
    <property type="entry name" value="Hybrid_Histidine_Kinase"/>
</dbReference>
<evidence type="ECO:0000259" key="2">
    <source>
        <dbReference type="Pfam" id="PF13191"/>
    </source>
</evidence>
<reference evidence="3 4" key="1">
    <citation type="submission" date="2018-03" db="EMBL/GenBank/DDBJ databases">
        <title>Draft Genome Sequences of the Obligatory Marine Myxobacteria Enhygromyxa salina SWB005.</title>
        <authorList>
            <person name="Poehlein A."/>
            <person name="Moghaddam J.A."/>
            <person name="Harms H."/>
            <person name="Alanjari M."/>
            <person name="Koenig G.M."/>
            <person name="Daniel R."/>
            <person name="Schaeberle T.F."/>
        </authorList>
    </citation>
    <scope>NUCLEOTIDE SEQUENCE [LARGE SCALE GENOMIC DNA]</scope>
    <source>
        <strain evidence="3 4">SWB005</strain>
    </source>
</reference>
<organism evidence="3 4">
    <name type="scientific">Enhygromyxa salina</name>
    <dbReference type="NCBI Taxonomy" id="215803"/>
    <lineage>
        <taxon>Bacteria</taxon>
        <taxon>Pseudomonadati</taxon>
        <taxon>Myxococcota</taxon>
        <taxon>Polyangia</taxon>
        <taxon>Nannocystales</taxon>
        <taxon>Nannocystaceae</taxon>
        <taxon>Enhygromyxa</taxon>
    </lineage>
</organism>
<dbReference type="InterPro" id="IPR027417">
    <property type="entry name" value="P-loop_NTPase"/>
</dbReference>
<protein>
    <recommendedName>
        <fullName evidence="2">Orc1-like AAA ATPase domain-containing protein</fullName>
    </recommendedName>
</protein>
<keyword evidence="4" id="KW-1185">Reference proteome</keyword>
<evidence type="ECO:0000256" key="1">
    <source>
        <dbReference type="SAM" id="MobiDB-lite"/>
    </source>
</evidence>
<name>A0A2S9XG13_9BACT</name>
<proteinExistence type="predicted"/>
<dbReference type="SUPFAM" id="SSF52540">
    <property type="entry name" value="P-loop containing nucleoside triphosphate hydrolases"/>
    <property type="match status" value="1"/>
</dbReference>
<gene>
    <name evidence="3" type="ORF">ENSA5_52460</name>
</gene>
<dbReference type="OrthoDB" id="5477035at2"/>
<dbReference type="Pfam" id="PF13191">
    <property type="entry name" value="AAA_16"/>
    <property type="match status" value="1"/>
</dbReference>
<feature type="domain" description="Orc1-like AAA ATPase" evidence="2">
    <location>
        <begin position="17"/>
        <end position="204"/>
    </location>
</feature>
<dbReference type="PANTHER" id="PTHR43642:SF1">
    <property type="entry name" value="HYBRID SIGNAL TRANSDUCTION HISTIDINE KINASE G"/>
    <property type="match status" value="1"/>
</dbReference>
<dbReference type="Gene3D" id="3.40.50.300">
    <property type="entry name" value="P-loop containing nucleotide triphosphate hydrolases"/>
    <property type="match status" value="1"/>
</dbReference>
<sequence length="1265" mass="137756">MADTENTEVLRLPGEPPFVGRQDPLHTLSEGLARAQIAQPSAVVVCGERGVGKSRLLRQFVSARLEADDAFVLSGTWQTRSAEIHGGLASALEQLAREMRRLPPDERDEVRYRVNHATRHMGAIVARSAPALGSLLRDLEELPQLELSGDFSRHTAVIAELLRSIGTQRRPLVLVLDNLEEADASSLGVLKILTQAQPAHHTLVLAGERTDGDWPLQPQFESDLLALKPLRPTEVQHLLSATLPGTIVELATVAEALHRVSGGFPLAVWANLRAWIDQGLLVRNVDDEAWSARALEPDELRGDRGVADLFGLRFVGASDEVRDVAVALAVVGVELELAAVYELSPLDREPLEAALEELVGRGILSRSAGGYRFPHDSIREVVLESVDADQRRAAHARAAAYMRQNNAPIAQIAYHSEHAFDDEAPAEASDELSRLHTEAGRDRLAVYDLKRARWHLECALERSRDPECRAVSAEGLADVCLLSGDLDDAVMLYTAIIAASEVGHALRAATKVVYFLVFKSALDDAKQLGEMALERVPEPAPSTRFGKVVAAAKALVSSWFRDPPHELEIREAIISLHTSMIPICLSGDPFSLMMYLARARWFARGIQSGSSAAIQCFEASVRALLGNYRAADELFDEAEKGARRARDPWALGLMYHTRAHNSLLPSNRYEEGQDALVDAIASFRETGDVSVALLSLLFKAIYGRDRESTNTLLGWIDEGISMAHRNGKEMVLPHFQSVRLAVLARQGHTNLSDRILEVAELAEQSEPFDAVSVVVNGHLATAAHVSGDIPLALKFVEAGHDELAELQGILDVAREIHVATVFAVLDRQHPTRRQLKLQRKSLRALKRAAKTAPRLQVQVDLYALRRAIAARNTKKIQSRAAHLVEGFESHGNLYAAREAHLALARTHRGENIIAASEHERIAYKLGRRLGLVEQNMLSDLSDLDGELLALPFSSDASAAIDDSQFDIPAAGMLDTAVGKKHKAREQQNSVQTVTDAQAETLEAWALGSERHDHTTLGDVLARVRPTVATSVPEAELVAECSAPEAEVPLASGDLEILVINLILTSRDAVGANSKMRLTLEVEDVEGAARPDGSPGAAPGKYLVIELRTLGRGTSVPIIGGFSNCENLVHTLGGVLSASTDRGVAFLQARIRLEVNTDVQAADQAGVVIVVHPDPETREAIRAALEDMGRPVRDFGRGDFQSVYLETAAVLIADSATLSDIAALEPFLTTRIFEIARRGDEVRDASRALLRVPLERSELEVLLELG</sequence>
<dbReference type="PANTHER" id="PTHR43642">
    <property type="entry name" value="HYBRID SIGNAL TRANSDUCTION HISTIDINE KINASE G"/>
    <property type="match status" value="1"/>
</dbReference>
<dbReference type="InterPro" id="IPR041664">
    <property type="entry name" value="AAA_16"/>
</dbReference>
<evidence type="ECO:0000313" key="4">
    <source>
        <dbReference type="Proteomes" id="UP000237968"/>
    </source>
</evidence>
<dbReference type="Proteomes" id="UP000237968">
    <property type="component" value="Unassembled WGS sequence"/>
</dbReference>
<accession>A0A2S9XG13</accession>
<dbReference type="AlphaFoldDB" id="A0A2S9XG13"/>